<evidence type="ECO:0000256" key="2">
    <source>
        <dbReference type="ARBA" id="ARBA00022723"/>
    </source>
</evidence>
<name>A0A4U0U2N8_9PEZI</name>
<feature type="transmembrane region" description="Helical" evidence="5">
    <location>
        <begin position="160"/>
        <end position="180"/>
    </location>
</feature>
<dbReference type="InterPro" id="IPR016053">
    <property type="entry name" value="Haem_Oase-like"/>
</dbReference>
<keyword evidence="5" id="KW-1133">Transmembrane helix</keyword>
<sequence length="310" mass="34793">MAEPQELPLPTPAPSPPPEPATRPSISAEINKATRKHHTELNRLIIDRLPLALPPHTPIPDLLGQGLATFAHIFFAFEDIWQDIEDGTHRLSKYDPDQAHAYDVVSSLAFLRPMGLVRSERLRKDLEAISTRVGRDVLLKDAVGRHVEGRVREQVDRHPWLLVAYAWVMYMAIFSGGRWIRQQFANAGPEFWTGQEAAVVAGILDEKKKLQLPGFSFLSFDSAEDGEDMKAEFKSRLADTEALLTDTERQEVVDAAQGLFEECIALVGELDLAVAKRKTASIALPAVVLTLLLLLMVWLYWFDNYVYAGR</sequence>
<dbReference type="GO" id="GO:0006788">
    <property type="term" value="P:heme oxidation"/>
    <property type="evidence" value="ECO:0007669"/>
    <property type="project" value="InterPro"/>
</dbReference>
<gene>
    <name evidence="6" type="ORF">B0A50_03668</name>
</gene>
<dbReference type="AlphaFoldDB" id="A0A4U0U2N8"/>
<keyword evidence="7" id="KW-1185">Reference proteome</keyword>
<dbReference type="SUPFAM" id="SSF48613">
    <property type="entry name" value="Heme oxygenase-like"/>
    <property type="match status" value="1"/>
</dbReference>
<protein>
    <recommendedName>
        <fullName evidence="8">Heme oxygenase-like protein</fullName>
    </recommendedName>
</protein>
<dbReference type="PANTHER" id="PTHR10720">
    <property type="entry name" value="HEME OXYGENASE"/>
    <property type="match status" value="1"/>
</dbReference>
<dbReference type="EMBL" id="NAJL01000015">
    <property type="protein sequence ID" value="TKA29158.1"/>
    <property type="molecule type" value="Genomic_DNA"/>
</dbReference>
<dbReference type="GO" id="GO:0046872">
    <property type="term" value="F:metal ion binding"/>
    <property type="evidence" value="ECO:0007669"/>
    <property type="project" value="UniProtKB-KW"/>
</dbReference>
<dbReference type="Gene3D" id="1.20.910.10">
    <property type="entry name" value="Heme oxygenase-like"/>
    <property type="match status" value="1"/>
</dbReference>
<evidence type="ECO:0000256" key="4">
    <source>
        <dbReference type="SAM" id="MobiDB-lite"/>
    </source>
</evidence>
<feature type="region of interest" description="Disordered" evidence="4">
    <location>
        <begin position="1"/>
        <end position="25"/>
    </location>
</feature>
<evidence type="ECO:0000256" key="5">
    <source>
        <dbReference type="SAM" id="Phobius"/>
    </source>
</evidence>
<dbReference type="InterPro" id="IPR002051">
    <property type="entry name" value="Haem_Oase"/>
</dbReference>
<organism evidence="6 7">
    <name type="scientific">Salinomyces thailandicus</name>
    <dbReference type="NCBI Taxonomy" id="706561"/>
    <lineage>
        <taxon>Eukaryota</taxon>
        <taxon>Fungi</taxon>
        <taxon>Dikarya</taxon>
        <taxon>Ascomycota</taxon>
        <taxon>Pezizomycotina</taxon>
        <taxon>Dothideomycetes</taxon>
        <taxon>Dothideomycetidae</taxon>
        <taxon>Mycosphaerellales</taxon>
        <taxon>Teratosphaeriaceae</taxon>
        <taxon>Salinomyces</taxon>
    </lineage>
</organism>
<keyword evidence="5" id="KW-0812">Transmembrane</keyword>
<proteinExistence type="predicted"/>
<dbReference type="GO" id="GO:0004392">
    <property type="term" value="F:heme oxygenase (decyclizing) activity"/>
    <property type="evidence" value="ECO:0007669"/>
    <property type="project" value="InterPro"/>
</dbReference>
<accession>A0A4U0U2N8</accession>
<feature type="transmembrane region" description="Helical" evidence="5">
    <location>
        <begin position="282"/>
        <end position="301"/>
    </location>
</feature>
<evidence type="ECO:0000256" key="3">
    <source>
        <dbReference type="ARBA" id="ARBA00023004"/>
    </source>
</evidence>
<dbReference type="OrthoDB" id="652091at2759"/>
<keyword evidence="3" id="KW-0408">Iron</keyword>
<dbReference type="Pfam" id="PF01126">
    <property type="entry name" value="Heme_oxygenase"/>
    <property type="match status" value="1"/>
</dbReference>
<dbReference type="CDD" id="cd19165">
    <property type="entry name" value="HemeO"/>
    <property type="match status" value="1"/>
</dbReference>
<dbReference type="PANTHER" id="PTHR10720:SF0">
    <property type="entry name" value="HEME OXYGENASE"/>
    <property type="match status" value="1"/>
</dbReference>
<keyword evidence="2" id="KW-0479">Metal-binding</keyword>
<feature type="compositionally biased region" description="Pro residues" evidence="4">
    <location>
        <begin position="7"/>
        <end position="21"/>
    </location>
</feature>
<dbReference type="InterPro" id="IPR016084">
    <property type="entry name" value="Haem_Oase-like_multi-hlx"/>
</dbReference>
<keyword evidence="5" id="KW-0472">Membrane</keyword>
<evidence type="ECO:0000256" key="1">
    <source>
        <dbReference type="ARBA" id="ARBA00022617"/>
    </source>
</evidence>
<evidence type="ECO:0000313" key="6">
    <source>
        <dbReference type="EMBL" id="TKA29158.1"/>
    </source>
</evidence>
<keyword evidence="1" id="KW-0349">Heme</keyword>
<reference evidence="6 7" key="1">
    <citation type="submission" date="2017-03" db="EMBL/GenBank/DDBJ databases">
        <title>Genomes of endolithic fungi from Antarctica.</title>
        <authorList>
            <person name="Coleine C."/>
            <person name="Masonjones S."/>
            <person name="Stajich J.E."/>
        </authorList>
    </citation>
    <scope>NUCLEOTIDE SEQUENCE [LARGE SCALE GENOMIC DNA]</scope>
    <source>
        <strain evidence="6 7">CCFEE 6315</strain>
    </source>
</reference>
<comment type="caution">
    <text evidence="6">The sequence shown here is derived from an EMBL/GenBank/DDBJ whole genome shotgun (WGS) entry which is preliminary data.</text>
</comment>
<evidence type="ECO:0008006" key="8">
    <source>
        <dbReference type="Google" id="ProtNLM"/>
    </source>
</evidence>
<evidence type="ECO:0000313" key="7">
    <source>
        <dbReference type="Proteomes" id="UP000308549"/>
    </source>
</evidence>
<dbReference type="Proteomes" id="UP000308549">
    <property type="component" value="Unassembled WGS sequence"/>
</dbReference>